<dbReference type="AlphaFoldDB" id="A0A1G2R5B2"/>
<comment type="caution">
    <text evidence="1">The sequence shown here is derived from an EMBL/GenBank/DDBJ whole genome shotgun (WGS) entry which is preliminary data.</text>
</comment>
<sequence length="144" mass="15767">MIILGRQASAVAEKTGAGGYPQVSWGGPELWEAVNKRRVELGVNPLSRRDELCTIASIRLNQLLELTKLDGHAGLEPLLNREDLKTIREKYTLSEFLIVGYSTPLEAVGAWEHTLGHRALVAGGEYVWGCVYAQNTFGVAIAAY</sequence>
<dbReference type="InterPro" id="IPR035940">
    <property type="entry name" value="CAP_sf"/>
</dbReference>
<protein>
    <recommendedName>
        <fullName evidence="3">SCP domain-containing protein</fullName>
    </recommendedName>
</protein>
<evidence type="ECO:0000313" key="1">
    <source>
        <dbReference type="EMBL" id="OHA68003.1"/>
    </source>
</evidence>
<organism evidence="1 2">
    <name type="scientific">Candidatus Wildermuthbacteria bacterium RIFCSPHIGHO2_02_FULL_47_17</name>
    <dbReference type="NCBI Taxonomy" id="1802452"/>
    <lineage>
        <taxon>Bacteria</taxon>
        <taxon>Candidatus Wildermuthiibacteriota</taxon>
    </lineage>
</organism>
<dbReference type="Proteomes" id="UP000179258">
    <property type="component" value="Unassembled WGS sequence"/>
</dbReference>
<accession>A0A1G2R5B2</accession>
<gene>
    <name evidence="1" type="ORF">A3D59_02765</name>
</gene>
<evidence type="ECO:0000313" key="2">
    <source>
        <dbReference type="Proteomes" id="UP000179258"/>
    </source>
</evidence>
<proteinExistence type="predicted"/>
<dbReference type="Gene3D" id="3.40.33.10">
    <property type="entry name" value="CAP"/>
    <property type="match status" value="1"/>
</dbReference>
<evidence type="ECO:0008006" key="3">
    <source>
        <dbReference type="Google" id="ProtNLM"/>
    </source>
</evidence>
<dbReference type="EMBL" id="MHTX01000027">
    <property type="protein sequence ID" value="OHA68003.1"/>
    <property type="molecule type" value="Genomic_DNA"/>
</dbReference>
<name>A0A1G2R5B2_9BACT</name>
<dbReference type="SUPFAM" id="SSF55797">
    <property type="entry name" value="PR-1-like"/>
    <property type="match status" value="1"/>
</dbReference>
<reference evidence="1 2" key="1">
    <citation type="journal article" date="2016" name="Nat. Commun.">
        <title>Thousands of microbial genomes shed light on interconnected biogeochemical processes in an aquifer system.</title>
        <authorList>
            <person name="Anantharaman K."/>
            <person name="Brown C.T."/>
            <person name="Hug L.A."/>
            <person name="Sharon I."/>
            <person name="Castelle C.J."/>
            <person name="Probst A.J."/>
            <person name="Thomas B.C."/>
            <person name="Singh A."/>
            <person name="Wilkins M.J."/>
            <person name="Karaoz U."/>
            <person name="Brodie E.L."/>
            <person name="Williams K.H."/>
            <person name="Hubbard S.S."/>
            <person name="Banfield J.F."/>
        </authorList>
    </citation>
    <scope>NUCLEOTIDE SEQUENCE [LARGE SCALE GENOMIC DNA]</scope>
</reference>